<dbReference type="OrthoDB" id="3554680at2759"/>
<gene>
    <name evidence="1" type="ORF">BS50DRAFT_135697</name>
</gene>
<accession>A0A2T2N9B6</accession>
<evidence type="ECO:0000313" key="1">
    <source>
        <dbReference type="EMBL" id="PSN62027.1"/>
    </source>
</evidence>
<keyword evidence="2" id="KW-1185">Reference proteome</keyword>
<reference evidence="1 2" key="1">
    <citation type="journal article" date="2018" name="Front. Microbiol.">
        <title>Genome-Wide Analysis of Corynespora cassiicola Leaf Fall Disease Putative Effectors.</title>
        <authorList>
            <person name="Lopez D."/>
            <person name="Ribeiro S."/>
            <person name="Label P."/>
            <person name="Fumanal B."/>
            <person name="Venisse J.S."/>
            <person name="Kohler A."/>
            <person name="de Oliveira R.R."/>
            <person name="Labutti K."/>
            <person name="Lipzen A."/>
            <person name="Lail K."/>
            <person name="Bauer D."/>
            <person name="Ohm R.A."/>
            <person name="Barry K.W."/>
            <person name="Spatafora J."/>
            <person name="Grigoriev I.V."/>
            <person name="Martin F.M."/>
            <person name="Pujade-Renaud V."/>
        </authorList>
    </citation>
    <scope>NUCLEOTIDE SEQUENCE [LARGE SCALE GENOMIC DNA]</scope>
    <source>
        <strain evidence="1 2">Philippines</strain>
    </source>
</reference>
<organism evidence="1 2">
    <name type="scientific">Corynespora cassiicola Philippines</name>
    <dbReference type="NCBI Taxonomy" id="1448308"/>
    <lineage>
        <taxon>Eukaryota</taxon>
        <taxon>Fungi</taxon>
        <taxon>Dikarya</taxon>
        <taxon>Ascomycota</taxon>
        <taxon>Pezizomycotina</taxon>
        <taxon>Dothideomycetes</taxon>
        <taxon>Pleosporomycetidae</taxon>
        <taxon>Pleosporales</taxon>
        <taxon>Corynesporascaceae</taxon>
        <taxon>Corynespora</taxon>
    </lineage>
</organism>
<dbReference type="SUPFAM" id="SSF53300">
    <property type="entry name" value="vWA-like"/>
    <property type="match status" value="1"/>
</dbReference>
<dbReference type="AlphaFoldDB" id="A0A2T2N9B6"/>
<protein>
    <submittedName>
        <fullName evidence="1">Uncharacterized protein</fullName>
    </submittedName>
</protein>
<name>A0A2T2N9B6_CORCC</name>
<sequence>MASWKIFPSQKERQVESIRFTSGRAYFAVDDSGSTSGTVSRREKEFVDQLRQRYPNPQDSISLWGSHCDDPTTMFESVRWNSNHLGTSPSQILRNQKAMAAILESDIWYLVTDGEIPSFDVHRLAEMANESGAIGVPIVFLIVGRCGESPGSANISVGISLYASAQNSLVLFKERSAQKLYVIAGKGCFSPLVGSGEAQELTSWSALPSYGNEKALFRHWDKLNIQIPRAKDRETLPKGISLGEEWEYTCGGNVLVDLDLLLQAGLLSDKDIFDVLAEEAFNTLSVAYKTRKRLPELRAFVQRQKIEQVSPKFGDVAGASSIIVELGKPGITDQKKRSLQEQLRDAHAKNRGVYQSNLAHFAASEEMMNLRKRNLLIDAALRTLASVEAAGFNAEILSRKSNRARRAEIVDTNNISVSNLDLDGPSYKGFCLVCSGDEEIMCICLKQLDDEHVEDNTTDFALNFPLAAGSSAKNANLVSSQNVCFQCALAASGMSIYQEKLKAVIPTVEYVDSNKKYINDQLYLALTSGLSTGAAGIAQLFMAILHEVLDTKPWAGAGLDEEKLSTAEKTEAGQRRETFRWMLDQLIQYTRTRKNFTETGDWVRFPEALAWAADDFAENGLASFAVTYPAAGFDKLVSLGIQTAAFSGDELRQLRSAKVVYSIAAKYLGEMQTNIQNSVTGDDWKHKYLATIYQDFNSTMIPKDAGSDSLVTDTDVFVERLSACLGGLRSRDTDWATGEEAKAIMGKIQLIVFWLVFQQKSHCMPQTFFWNINHRETLAKAVLDPSLSVPDVSRREILLSIFAKQKGRMIDESAAAKHNALVPFANPFGASVMQCGVESCQKAFGRVTGDAVTPRTITSFRQGRRDHLVHAFGIHNRFEGSDTGLPANVVMGQPPTSIHVNLHINVVRAWAEQSQEARRAIVSDDKARDGFIADVRSRICGQGRGDVYKGRLYVDIKAVLPSFWHVLGEALRLRGKSGEDVWAYEHNFDENKMEAKIRWELEAAKERDGEWVRI</sequence>
<dbReference type="Proteomes" id="UP000240883">
    <property type="component" value="Unassembled WGS sequence"/>
</dbReference>
<proteinExistence type="predicted"/>
<dbReference type="InterPro" id="IPR036465">
    <property type="entry name" value="vWFA_dom_sf"/>
</dbReference>
<evidence type="ECO:0000313" key="2">
    <source>
        <dbReference type="Proteomes" id="UP000240883"/>
    </source>
</evidence>
<dbReference type="EMBL" id="KZ678142">
    <property type="protein sequence ID" value="PSN62027.1"/>
    <property type="molecule type" value="Genomic_DNA"/>
</dbReference>